<dbReference type="InterPro" id="IPR004097">
    <property type="entry name" value="DHHA2"/>
</dbReference>
<evidence type="ECO:0000259" key="16">
    <source>
        <dbReference type="PROSITE" id="PS50022"/>
    </source>
</evidence>
<evidence type="ECO:0000256" key="13">
    <source>
        <dbReference type="ARBA" id="ARBA00061639"/>
    </source>
</evidence>
<dbReference type="InterPro" id="IPR011009">
    <property type="entry name" value="Kinase-like_dom_sf"/>
</dbReference>
<keyword evidence="9 14" id="KW-0472">Membrane</keyword>
<dbReference type="AlphaFoldDB" id="A0A151I3C7"/>
<dbReference type="SMART" id="SM00231">
    <property type="entry name" value="FA58C"/>
    <property type="match status" value="1"/>
</dbReference>
<dbReference type="InterPro" id="IPR008266">
    <property type="entry name" value="Tyr_kinase_AS"/>
</dbReference>
<protein>
    <submittedName>
        <fullName evidence="17">Discoidin domain-containing receptor 2</fullName>
    </submittedName>
</protein>
<dbReference type="GO" id="GO:0005524">
    <property type="term" value="F:ATP binding"/>
    <property type="evidence" value="ECO:0007669"/>
    <property type="project" value="UniProtKB-KW"/>
</dbReference>
<dbReference type="SMART" id="SM01131">
    <property type="entry name" value="DHHA2"/>
    <property type="match status" value="1"/>
</dbReference>
<dbReference type="PRINTS" id="PR00109">
    <property type="entry name" value="TYRKINASE"/>
</dbReference>
<dbReference type="GO" id="GO:0005886">
    <property type="term" value="C:plasma membrane"/>
    <property type="evidence" value="ECO:0007669"/>
    <property type="project" value="UniProtKB-SubCell"/>
</dbReference>
<evidence type="ECO:0000256" key="2">
    <source>
        <dbReference type="ARBA" id="ARBA00010331"/>
    </source>
</evidence>
<evidence type="ECO:0000256" key="14">
    <source>
        <dbReference type="SAM" id="Phobius"/>
    </source>
</evidence>
<dbReference type="Pfam" id="PF07714">
    <property type="entry name" value="PK_Tyr_Ser-Thr"/>
    <property type="match status" value="1"/>
</dbReference>
<evidence type="ECO:0000313" key="18">
    <source>
        <dbReference type="Proteomes" id="UP000078540"/>
    </source>
</evidence>
<keyword evidence="10" id="KW-1015">Disulfide bond</keyword>
<dbReference type="Gene3D" id="1.10.510.10">
    <property type="entry name" value="Transferase(Phosphotransferase) domain 1"/>
    <property type="match status" value="1"/>
</dbReference>
<dbReference type="EMBL" id="KQ976538">
    <property type="protein sequence ID" value="KYM81322.1"/>
    <property type="molecule type" value="Genomic_DNA"/>
</dbReference>
<dbReference type="Pfam" id="PF21114">
    <property type="entry name" value="DDR1-2_DS-like"/>
    <property type="match status" value="1"/>
</dbReference>
<comment type="similarity">
    <text evidence="2">Belongs to the PPase class C family. Prune subfamily.</text>
</comment>
<dbReference type="InterPro" id="IPR000421">
    <property type="entry name" value="FA58C"/>
</dbReference>
<dbReference type="PANTHER" id="PTHR24416">
    <property type="entry name" value="TYROSINE-PROTEIN KINASE RECEPTOR"/>
    <property type="match status" value="1"/>
</dbReference>
<dbReference type="GO" id="GO:0051897">
    <property type="term" value="P:positive regulation of phosphatidylinositol 3-kinase/protein kinase B signal transduction"/>
    <property type="evidence" value="ECO:0007669"/>
    <property type="project" value="TreeGrafter"/>
</dbReference>
<dbReference type="SUPFAM" id="SSF64182">
    <property type="entry name" value="DHH phosphoesterases"/>
    <property type="match status" value="1"/>
</dbReference>
<organism evidence="17 18">
    <name type="scientific">Atta colombica</name>
    <dbReference type="NCBI Taxonomy" id="520822"/>
    <lineage>
        <taxon>Eukaryota</taxon>
        <taxon>Metazoa</taxon>
        <taxon>Ecdysozoa</taxon>
        <taxon>Arthropoda</taxon>
        <taxon>Hexapoda</taxon>
        <taxon>Insecta</taxon>
        <taxon>Pterygota</taxon>
        <taxon>Neoptera</taxon>
        <taxon>Endopterygota</taxon>
        <taxon>Hymenoptera</taxon>
        <taxon>Apocrita</taxon>
        <taxon>Aculeata</taxon>
        <taxon>Formicoidea</taxon>
        <taxon>Formicidae</taxon>
        <taxon>Myrmicinae</taxon>
        <taxon>Atta</taxon>
    </lineage>
</organism>
<keyword evidence="18" id="KW-1185">Reference proteome</keyword>
<feature type="transmembrane region" description="Helical" evidence="14">
    <location>
        <begin position="842"/>
        <end position="864"/>
    </location>
</feature>
<proteinExistence type="inferred from homology"/>
<dbReference type="InterPro" id="IPR048525">
    <property type="entry name" value="DDR1-2_DS-like"/>
</dbReference>
<dbReference type="PROSITE" id="PS50022">
    <property type="entry name" value="FA58C_3"/>
    <property type="match status" value="1"/>
</dbReference>
<evidence type="ECO:0000256" key="1">
    <source>
        <dbReference type="ARBA" id="ARBA00004251"/>
    </source>
</evidence>
<dbReference type="GO" id="GO:0005518">
    <property type="term" value="F:collagen binding"/>
    <property type="evidence" value="ECO:0007669"/>
    <property type="project" value="TreeGrafter"/>
</dbReference>
<dbReference type="Proteomes" id="UP000078540">
    <property type="component" value="Unassembled WGS sequence"/>
</dbReference>
<evidence type="ECO:0000256" key="9">
    <source>
        <dbReference type="ARBA" id="ARBA00023136"/>
    </source>
</evidence>
<dbReference type="FunFam" id="2.60.120.260:FF:000007">
    <property type="entry name" value="Discoidin domain receptor tyrosine kinase 1"/>
    <property type="match status" value="1"/>
</dbReference>
<evidence type="ECO:0000256" key="11">
    <source>
        <dbReference type="ARBA" id="ARBA00023170"/>
    </source>
</evidence>
<evidence type="ECO:0000256" key="10">
    <source>
        <dbReference type="ARBA" id="ARBA00023157"/>
    </source>
</evidence>
<comment type="similarity">
    <text evidence="13">Belongs to the protein kinase superfamily. Tyr protein kinase family. Insulin receptor subfamily.</text>
</comment>
<name>A0A151I3C7_9HYME</name>
<evidence type="ECO:0000256" key="8">
    <source>
        <dbReference type="ARBA" id="ARBA00022989"/>
    </source>
</evidence>
<dbReference type="Gene3D" id="3.30.200.20">
    <property type="entry name" value="Phosphorylase Kinase, domain 1"/>
    <property type="match status" value="1"/>
</dbReference>
<evidence type="ECO:0000256" key="7">
    <source>
        <dbReference type="ARBA" id="ARBA00022840"/>
    </source>
</evidence>
<accession>A0A151I3C7</accession>
<dbReference type="PROSITE" id="PS00109">
    <property type="entry name" value="PROTEIN_KINASE_TYR"/>
    <property type="match status" value="1"/>
</dbReference>
<evidence type="ECO:0000256" key="5">
    <source>
        <dbReference type="ARBA" id="ARBA00022729"/>
    </source>
</evidence>
<dbReference type="Gene3D" id="3.90.1640.10">
    <property type="entry name" value="inorganic pyrophosphatase (n-terminal core)"/>
    <property type="match status" value="1"/>
</dbReference>
<feature type="non-terminal residue" evidence="17">
    <location>
        <position position="1"/>
    </location>
</feature>
<evidence type="ECO:0000256" key="3">
    <source>
        <dbReference type="ARBA" id="ARBA00022475"/>
    </source>
</evidence>
<dbReference type="InterPro" id="IPR038763">
    <property type="entry name" value="DHH_sf"/>
</dbReference>
<dbReference type="GO" id="GO:0038062">
    <property type="term" value="F:protein tyrosine kinase collagen receptor activity"/>
    <property type="evidence" value="ECO:0007669"/>
    <property type="project" value="TreeGrafter"/>
</dbReference>
<sequence length="1232" mass="140968">SQLSVYRTIRVVLGNPTCDLDSAVSALVQGLLEYNDIKKRELTDVAVIPVMNIPEKEFRIKTEVVYSLKSHNISLNLLTFRDQIHLQNIQNDANKKLELILIDHHTLANKDFELKPSIVMIIDHRPLDPAWSWPNVLLNIEIVGSCATLVARNVLQKNPDILDTQLSSLLRGPILIDTYNMSDEAGRVTATDVDTLNALEQLGKLTSDRTDIFKKIMHAKTDISELTLEELMIKDLKVTNGIPLVGFSLLVEDFLVRENAKEVIEQFANERNCNVVVLIGQDVTKECVSRDIAIFSTLCNQLANDIIQALIESTQPSLNLELIKEIREEKRSLCLYKQRNVKVTQKCILPLGMEEGKIPDEAITASSSYEMKSVGPQNARIRQEKNGGAWCPKAQISSAIREYLEIDLTRDHLITWTETQGRFGNGQGQEYAEAFFLEYWRHEKWHQYKDLRGNKVLRGNSNTYLVEKQKLDLPFVASRVRFVPYSQHPRTVCMRVEIYGCVWNQKYRFKNMFSIINFWFSSDGKEYHETPETFQMFNEPKMNILSNSNEKDGKSKSSALISIPLQLRFGKFVKMDIKPQSEWLLLSEISFETENNTDGTLAHLSWIYTNSNENISQITNQDQIARIKQIEDTEIKGEIGDLEIEIDNKIRGEASDERKINIQHRGTMMGKSKIDSNETTLVLNESNLTPDAFPVNNSPTYIGLISAALTIIVFFSGCMIFLIKQRGRNKVALLQKHTALLCGSPAPGITINTKDIKLPTPIVVNNLSQSRLSLKSKIASNNDYKFGDGDSSEQHSIYEKINKISPQSYIKCEARSNYKTEHFETSIILLHLLNDAWVQSSLLCILKLYFSIINTTLYIFYIFLDTKTSEDFTDEVECIVPTMSKKLSHSQTGKINQRIYESYYAATDILTIKRRDQHPIVSLFTPLLIRDSIVSYKRGTYDVPRISRHRLRILDKLGEGNFGLVHLCEAKGIQNPDLGILQNRQVVIVRSLWRGVVDSLREDFMNDMHTLAEIQDINIARIIAIVEEEPFSAIFEYGELGDLSSFLKNHDTPINYECSLNLVTQIASGMKYLESLNVPHCDLAARNCIVCKDLLIKVSDQAMYCSKYDSEYYFDECYAKIPLRWMAWEAVLSGKRSCPSDVWSYGVTIWEVLTRCEDVPYADMTSEQVLENCGLWYSLDNGSKKKCPRILEQPMFCADDLYRLMLRCWCKLVEDRPSFQEIYCYLKKLTLD</sequence>
<reference evidence="17 18" key="1">
    <citation type="submission" date="2015-09" db="EMBL/GenBank/DDBJ databases">
        <title>Atta colombica WGS genome.</title>
        <authorList>
            <person name="Nygaard S."/>
            <person name="Hu H."/>
            <person name="Boomsma J."/>
            <person name="Zhang G."/>
        </authorList>
    </citation>
    <scope>NUCLEOTIDE SEQUENCE [LARGE SCALE GENOMIC DNA]</scope>
    <source>
        <strain evidence="17">Treedump-2</strain>
        <tissue evidence="17">Whole body</tissue>
    </source>
</reference>
<keyword evidence="6" id="KW-0547">Nucleotide-binding</keyword>
<dbReference type="Pfam" id="PF00754">
    <property type="entry name" value="F5_F8_type_C"/>
    <property type="match status" value="1"/>
</dbReference>
<evidence type="ECO:0000259" key="15">
    <source>
        <dbReference type="PROSITE" id="PS50011"/>
    </source>
</evidence>
<dbReference type="GO" id="GO:0043235">
    <property type="term" value="C:receptor complex"/>
    <property type="evidence" value="ECO:0007669"/>
    <property type="project" value="TreeGrafter"/>
</dbReference>
<dbReference type="SMART" id="SM00220">
    <property type="entry name" value="S_TKc"/>
    <property type="match status" value="1"/>
</dbReference>
<dbReference type="PROSITE" id="PS01286">
    <property type="entry name" value="FA58C_2"/>
    <property type="match status" value="1"/>
</dbReference>
<feature type="transmembrane region" description="Helical" evidence="14">
    <location>
        <begin position="701"/>
        <end position="723"/>
    </location>
</feature>
<evidence type="ECO:0000256" key="12">
    <source>
        <dbReference type="ARBA" id="ARBA00023180"/>
    </source>
</evidence>
<dbReference type="InterPro" id="IPR001245">
    <property type="entry name" value="Ser-Thr/Tyr_kinase_cat_dom"/>
</dbReference>
<evidence type="ECO:0000313" key="17">
    <source>
        <dbReference type="EMBL" id="KYM81322.1"/>
    </source>
</evidence>
<dbReference type="GO" id="GO:0048680">
    <property type="term" value="P:positive regulation of axon regeneration"/>
    <property type="evidence" value="ECO:0007669"/>
    <property type="project" value="UniProtKB-ARBA"/>
</dbReference>
<evidence type="ECO:0000256" key="6">
    <source>
        <dbReference type="ARBA" id="ARBA00022741"/>
    </source>
</evidence>
<dbReference type="InterPro" id="IPR050122">
    <property type="entry name" value="RTK"/>
</dbReference>
<keyword evidence="12" id="KW-0325">Glycoprotein</keyword>
<comment type="subcellular location">
    <subcellularLocation>
        <location evidence="1">Cell membrane</location>
        <topology evidence="1">Single-pass type I membrane protein</topology>
    </subcellularLocation>
</comment>
<feature type="domain" description="Protein kinase" evidence="15">
    <location>
        <begin position="951"/>
        <end position="1226"/>
    </location>
</feature>
<feature type="domain" description="F5/8 type C" evidence="16">
    <location>
        <begin position="347"/>
        <end position="501"/>
    </location>
</feature>
<keyword evidence="8 14" id="KW-1133">Transmembrane helix</keyword>
<dbReference type="GO" id="GO:0005737">
    <property type="term" value="C:cytoplasm"/>
    <property type="evidence" value="ECO:0007669"/>
    <property type="project" value="InterPro"/>
</dbReference>
<dbReference type="InterPro" id="IPR000719">
    <property type="entry name" value="Prot_kinase_dom"/>
</dbReference>
<dbReference type="SUPFAM" id="SSF49785">
    <property type="entry name" value="Galactose-binding domain-like"/>
    <property type="match status" value="1"/>
</dbReference>
<dbReference type="PROSITE" id="PS50011">
    <property type="entry name" value="PROTEIN_KINASE_DOM"/>
    <property type="match status" value="1"/>
</dbReference>
<gene>
    <name evidence="17" type="ORF">ALC53_08230</name>
</gene>
<keyword evidence="4 14" id="KW-0812">Transmembrane</keyword>
<dbReference type="Pfam" id="PF02833">
    <property type="entry name" value="DHHA2"/>
    <property type="match status" value="1"/>
</dbReference>
<dbReference type="PANTHER" id="PTHR24416:SF580">
    <property type="entry name" value="DISCOIDIN DOMAIN RECEPTOR, ISOFORM F"/>
    <property type="match status" value="1"/>
</dbReference>
<keyword evidence="11 17" id="KW-0675">Receptor</keyword>
<evidence type="ECO:0000256" key="4">
    <source>
        <dbReference type="ARBA" id="ARBA00022692"/>
    </source>
</evidence>
<dbReference type="InterPro" id="IPR038222">
    <property type="entry name" value="DHHA2_dom_sf"/>
</dbReference>
<dbReference type="Gene3D" id="3.10.310.20">
    <property type="entry name" value="DHHA2 domain"/>
    <property type="match status" value="1"/>
</dbReference>
<keyword evidence="7" id="KW-0067">ATP-binding</keyword>
<dbReference type="Gene3D" id="2.60.120.260">
    <property type="entry name" value="Galactose-binding domain-like"/>
    <property type="match status" value="1"/>
</dbReference>
<dbReference type="SUPFAM" id="SSF56112">
    <property type="entry name" value="Protein kinase-like (PK-like)"/>
    <property type="match status" value="1"/>
</dbReference>
<dbReference type="GO" id="GO:0016462">
    <property type="term" value="F:pyrophosphatase activity"/>
    <property type="evidence" value="ECO:0007669"/>
    <property type="project" value="InterPro"/>
</dbReference>
<keyword evidence="5" id="KW-0732">Signal</keyword>
<dbReference type="CDD" id="cd00057">
    <property type="entry name" value="FA58C"/>
    <property type="match status" value="1"/>
</dbReference>
<dbReference type="InterPro" id="IPR008979">
    <property type="entry name" value="Galactose-bd-like_sf"/>
</dbReference>
<keyword evidence="3" id="KW-1003">Cell membrane</keyword>